<feature type="binding site" evidence="5">
    <location>
        <position position="308"/>
    </location>
    <ligand>
        <name>S-adenosyl-L-methionine</name>
        <dbReference type="ChEBI" id="CHEBI:59789"/>
    </ligand>
</feature>
<dbReference type="Pfam" id="PF01189">
    <property type="entry name" value="Methyltr_RsmB-F"/>
    <property type="match status" value="1"/>
</dbReference>
<dbReference type="Gene3D" id="3.30.70.1170">
    <property type="entry name" value="Sun protein, domain 3"/>
    <property type="match status" value="1"/>
</dbReference>
<dbReference type="InterPro" id="IPR029063">
    <property type="entry name" value="SAM-dependent_MTases_sf"/>
</dbReference>
<keyword evidence="2 5" id="KW-0808">Transferase</keyword>
<feature type="binding site" evidence="5">
    <location>
        <position position="263"/>
    </location>
    <ligand>
        <name>S-adenosyl-L-methionine</name>
        <dbReference type="ChEBI" id="CHEBI:59789"/>
    </ligand>
</feature>
<feature type="domain" description="SAM-dependent MTase RsmB/NOP-type" evidence="6">
    <location>
        <begin position="145"/>
        <end position="429"/>
    </location>
</feature>
<dbReference type="InterPro" id="IPR023267">
    <property type="entry name" value="RCMT"/>
</dbReference>
<dbReference type="PANTHER" id="PTHR22807:SF53">
    <property type="entry name" value="RIBOSOMAL RNA SMALL SUBUNIT METHYLTRANSFERASE B-RELATED"/>
    <property type="match status" value="1"/>
</dbReference>
<dbReference type="SUPFAM" id="SSF53335">
    <property type="entry name" value="S-adenosyl-L-methionine-dependent methyltransferases"/>
    <property type="match status" value="1"/>
</dbReference>
<dbReference type="InterPro" id="IPR049560">
    <property type="entry name" value="MeTrfase_RsmB-F_NOP2_cat"/>
</dbReference>
<dbReference type="PROSITE" id="PS51686">
    <property type="entry name" value="SAM_MT_RSMB_NOP"/>
    <property type="match status" value="1"/>
</dbReference>
<comment type="caution">
    <text evidence="7">The sequence shown here is derived from an EMBL/GenBank/DDBJ whole genome shotgun (WGS) entry which is preliminary data.</text>
</comment>
<keyword evidence="4 5" id="KW-0694">RNA-binding</keyword>
<keyword evidence="1 5" id="KW-0489">Methyltransferase</keyword>
<evidence type="ECO:0000256" key="3">
    <source>
        <dbReference type="ARBA" id="ARBA00022691"/>
    </source>
</evidence>
<accession>A0ABW3JBT0</accession>
<sequence>MQAPGRVSAAIEVLADMETRKRPAAEALKDWGSAHRFAGSGDRAAIGNLVFDALRIRASSAYLMGEESPRALALRALVDLWGMTPDEVAGLCDGSRFAPERLSEAESAGLNNTLPSDAPDPIKGNYPDWLHADFARAFGEMAAEEGEALATRAPVDLRVNTLKADREKVLKALSRHHPDATPFSPNGIRIAAGTGPSRSPHVEAEAGHGKGWFEVQDEGSQIASLIAGATRKAQAIDLCAGAGGKTLALAASMENTGQLYAYDSDKMRLRPIFERLKRAGARNVQVLDGGDPAVLAPLEGRMDLVLIDAPCTGSGTWRRRPDAKWRLSEANLETRQAEQQAVLEEGAPLVKSGGLLCYITCSVLPSENEDQVTTFLERHSDFAPEPWRPAWEAAMPVAPPEASAHDNHLIMTPRTFGTDGFFVALLRRAA</sequence>
<feature type="active site" description="Nucleophile" evidence="5">
    <location>
        <position position="361"/>
    </location>
</feature>
<protein>
    <submittedName>
        <fullName evidence="7">RsmB/NOP family class I SAM-dependent RNA methyltransferase</fullName>
        <ecNumber evidence="7">2.1.1.-</ecNumber>
    </submittedName>
</protein>
<dbReference type="InterPro" id="IPR001678">
    <property type="entry name" value="MeTrfase_RsmB-F_NOP2_dom"/>
</dbReference>
<evidence type="ECO:0000256" key="1">
    <source>
        <dbReference type="ARBA" id="ARBA00022603"/>
    </source>
</evidence>
<dbReference type="PANTHER" id="PTHR22807">
    <property type="entry name" value="NOP2 YEAST -RELATED NOL1/NOP2/FMU SUN DOMAIN-CONTAINING"/>
    <property type="match status" value="1"/>
</dbReference>
<comment type="caution">
    <text evidence="5">Lacks conserved residue(s) required for the propagation of feature annotation.</text>
</comment>
<dbReference type="Pfam" id="PF22458">
    <property type="entry name" value="RsmF-B_ferredox"/>
    <property type="match status" value="1"/>
</dbReference>
<evidence type="ECO:0000313" key="8">
    <source>
        <dbReference type="Proteomes" id="UP001597102"/>
    </source>
</evidence>
<comment type="similarity">
    <text evidence="5">Belongs to the class I-like SAM-binding methyltransferase superfamily. RsmB/NOP family.</text>
</comment>
<organism evidence="7 8">
    <name type="scientific">Methyloligella solikamskensis</name>
    <dbReference type="NCBI Taxonomy" id="1177756"/>
    <lineage>
        <taxon>Bacteria</taxon>
        <taxon>Pseudomonadati</taxon>
        <taxon>Pseudomonadota</taxon>
        <taxon>Alphaproteobacteria</taxon>
        <taxon>Hyphomicrobiales</taxon>
        <taxon>Hyphomicrobiaceae</taxon>
        <taxon>Methyloligella</taxon>
    </lineage>
</organism>
<dbReference type="GO" id="GO:0008168">
    <property type="term" value="F:methyltransferase activity"/>
    <property type="evidence" value="ECO:0007669"/>
    <property type="project" value="UniProtKB-KW"/>
</dbReference>
<keyword evidence="8" id="KW-1185">Reference proteome</keyword>
<dbReference type="PRINTS" id="PR02008">
    <property type="entry name" value="RCMTFAMILY"/>
</dbReference>
<name>A0ABW3JBT0_9HYPH</name>
<keyword evidence="3 5" id="KW-0949">S-adenosyl-L-methionine</keyword>
<gene>
    <name evidence="7" type="ORF">ACFQ2F_07120</name>
</gene>
<evidence type="ECO:0000256" key="4">
    <source>
        <dbReference type="ARBA" id="ARBA00022884"/>
    </source>
</evidence>
<evidence type="ECO:0000256" key="5">
    <source>
        <dbReference type="PROSITE-ProRule" id="PRU01023"/>
    </source>
</evidence>
<proteinExistence type="inferred from homology"/>
<evidence type="ECO:0000313" key="7">
    <source>
        <dbReference type="EMBL" id="MFD0986867.1"/>
    </source>
</evidence>
<dbReference type="EMBL" id="JBHTJO010000001">
    <property type="protein sequence ID" value="MFD0986867.1"/>
    <property type="molecule type" value="Genomic_DNA"/>
</dbReference>
<dbReference type="Gene3D" id="3.40.50.150">
    <property type="entry name" value="Vaccinia Virus protein VP39"/>
    <property type="match status" value="1"/>
</dbReference>
<dbReference type="Proteomes" id="UP001597102">
    <property type="component" value="Unassembled WGS sequence"/>
</dbReference>
<dbReference type="GO" id="GO:0032259">
    <property type="term" value="P:methylation"/>
    <property type="evidence" value="ECO:0007669"/>
    <property type="project" value="UniProtKB-KW"/>
</dbReference>
<dbReference type="RefSeq" id="WP_379087795.1">
    <property type="nucleotide sequence ID" value="NZ_JBHTJO010000001.1"/>
</dbReference>
<evidence type="ECO:0000256" key="2">
    <source>
        <dbReference type="ARBA" id="ARBA00022679"/>
    </source>
</evidence>
<dbReference type="InterPro" id="IPR054728">
    <property type="entry name" value="RsmB-like_ferredoxin"/>
</dbReference>
<dbReference type="CDD" id="cd02440">
    <property type="entry name" value="AdoMet_MTases"/>
    <property type="match status" value="1"/>
</dbReference>
<evidence type="ECO:0000259" key="6">
    <source>
        <dbReference type="PROSITE" id="PS51686"/>
    </source>
</evidence>
<reference evidence="8" key="1">
    <citation type="journal article" date="2019" name="Int. J. Syst. Evol. Microbiol.">
        <title>The Global Catalogue of Microorganisms (GCM) 10K type strain sequencing project: providing services to taxonomists for standard genome sequencing and annotation.</title>
        <authorList>
            <consortium name="The Broad Institute Genomics Platform"/>
            <consortium name="The Broad Institute Genome Sequencing Center for Infectious Disease"/>
            <person name="Wu L."/>
            <person name="Ma J."/>
        </authorList>
    </citation>
    <scope>NUCLEOTIDE SEQUENCE [LARGE SCALE GENOMIC DNA]</scope>
    <source>
        <strain evidence="8">CCUG 61697</strain>
    </source>
</reference>
<dbReference type="EC" id="2.1.1.-" evidence="7"/>